<organism evidence="2 3">
    <name type="scientific">Flavobacterium saccharophilum</name>
    <dbReference type="NCBI Taxonomy" id="29534"/>
    <lineage>
        <taxon>Bacteria</taxon>
        <taxon>Pseudomonadati</taxon>
        <taxon>Bacteroidota</taxon>
        <taxon>Flavobacteriia</taxon>
        <taxon>Flavobacteriales</taxon>
        <taxon>Flavobacteriaceae</taxon>
        <taxon>Flavobacterium</taxon>
    </lineage>
</organism>
<keyword evidence="1" id="KW-0812">Transmembrane</keyword>
<sequence>MSQTESDSWDLTDEEYEALVEENYFSKKEDPGNSGCFKVIIVVIIIIIIMAIFKSLRISSNIPMK</sequence>
<name>A0A1M6Z4Z0_9FLAO</name>
<evidence type="ECO:0000256" key="1">
    <source>
        <dbReference type="SAM" id="Phobius"/>
    </source>
</evidence>
<protein>
    <submittedName>
        <fullName evidence="2">Uncharacterized protein</fullName>
    </submittedName>
</protein>
<evidence type="ECO:0000313" key="2">
    <source>
        <dbReference type="EMBL" id="SHL25616.1"/>
    </source>
</evidence>
<dbReference type="RefSeq" id="WP_072969738.1">
    <property type="nucleotide sequence ID" value="NZ_FRBY01000001.1"/>
</dbReference>
<reference evidence="3" key="1">
    <citation type="submission" date="2016-11" db="EMBL/GenBank/DDBJ databases">
        <authorList>
            <person name="Varghese N."/>
            <person name="Submissions S."/>
        </authorList>
    </citation>
    <scope>NUCLEOTIDE SEQUENCE [LARGE SCALE GENOMIC DNA]</scope>
    <source>
        <strain evidence="3">DSM 1811</strain>
    </source>
</reference>
<accession>A0A1M6Z4Z0</accession>
<keyword evidence="3" id="KW-1185">Reference proteome</keyword>
<proteinExistence type="predicted"/>
<dbReference type="EMBL" id="FRBY01000001">
    <property type="protein sequence ID" value="SHL25616.1"/>
    <property type="molecule type" value="Genomic_DNA"/>
</dbReference>
<gene>
    <name evidence="2" type="ORF">SAMN05444366_0124</name>
</gene>
<evidence type="ECO:0000313" key="3">
    <source>
        <dbReference type="Proteomes" id="UP000184121"/>
    </source>
</evidence>
<keyword evidence="1" id="KW-0472">Membrane</keyword>
<dbReference type="AlphaFoldDB" id="A0A1M6Z4Z0"/>
<feature type="transmembrane region" description="Helical" evidence="1">
    <location>
        <begin position="37"/>
        <end position="56"/>
    </location>
</feature>
<keyword evidence="1" id="KW-1133">Transmembrane helix</keyword>
<dbReference type="Proteomes" id="UP000184121">
    <property type="component" value="Unassembled WGS sequence"/>
</dbReference>